<dbReference type="InterPro" id="IPR040918">
    <property type="entry name" value="GatD_N"/>
</dbReference>
<dbReference type="EMBL" id="KF900511">
    <property type="protein sequence ID" value="AIE97561.1"/>
    <property type="molecule type" value="Genomic_DNA"/>
</dbReference>
<keyword evidence="3 5" id="KW-0067">ATP-binding</keyword>
<dbReference type="Pfam" id="PF00710">
    <property type="entry name" value="Asparaginase"/>
    <property type="match status" value="1"/>
</dbReference>
<dbReference type="Pfam" id="PF17763">
    <property type="entry name" value="Asparaginase_C"/>
    <property type="match status" value="1"/>
</dbReference>
<dbReference type="InterPro" id="IPR027474">
    <property type="entry name" value="L-asparaginase_N"/>
</dbReference>
<keyword evidence="1 5" id="KW-0436">Ligase</keyword>
<dbReference type="InterPro" id="IPR027475">
    <property type="entry name" value="Asparaginase/glutaminase_AS2"/>
</dbReference>
<dbReference type="GO" id="GO:0006412">
    <property type="term" value="P:translation"/>
    <property type="evidence" value="ECO:0007669"/>
    <property type="project" value="UniProtKB-UniRule"/>
</dbReference>
<dbReference type="GO" id="GO:0006450">
    <property type="term" value="P:regulation of translational fidelity"/>
    <property type="evidence" value="ECO:0007669"/>
    <property type="project" value="InterPro"/>
</dbReference>
<protein>
    <recommendedName>
        <fullName evidence="5 8">Glutamyl-tRNA(Gln) amidotransferase subunit D</fullName>
        <shortName evidence="5">Glu-ADT subunit D</shortName>
        <ecNumber evidence="5 8">6.3.5.-</ecNumber>
    </recommendedName>
</protein>
<dbReference type="SMART" id="SM00870">
    <property type="entry name" value="Asparaginase"/>
    <property type="match status" value="1"/>
</dbReference>
<evidence type="ECO:0000256" key="3">
    <source>
        <dbReference type="ARBA" id="ARBA00022840"/>
    </source>
</evidence>
<dbReference type="Gene3D" id="3.40.50.40">
    <property type="match status" value="1"/>
</dbReference>
<feature type="domain" description="L-asparaginase N-terminal" evidence="9">
    <location>
        <begin position="94"/>
        <end position="280"/>
    </location>
</feature>
<feature type="active site" evidence="5 7">
    <location>
        <position position="179"/>
    </location>
</feature>
<dbReference type="InterPro" id="IPR011878">
    <property type="entry name" value="GatD"/>
</dbReference>
<reference evidence="12" key="1">
    <citation type="journal article" date="2014" name="Genome Biol. Evol.">
        <title>Pangenome evidence for extensive interdomain horizontal transfer affecting lineage core and shell genes in uncultured planktonic thaumarchaeota and euryarchaeota.</title>
        <authorList>
            <person name="Deschamps P."/>
            <person name="Zivanovic Y."/>
            <person name="Moreira D."/>
            <person name="Rodriguez-Valera F."/>
            <person name="Lopez-Garcia P."/>
        </authorList>
    </citation>
    <scope>NUCLEOTIDE SEQUENCE</scope>
</reference>
<dbReference type="GO" id="GO:0005524">
    <property type="term" value="F:ATP binding"/>
    <property type="evidence" value="ECO:0007669"/>
    <property type="project" value="UniProtKB-KW"/>
</dbReference>
<dbReference type="InterPro" id="IPR006033">
    <property type="entry name" value="AsnA_fam"/>
</dbReference>
<dbReference type="InterPro" id="IPR037152">
    <property type="entry name" value="L-asparaginase_N_sf"/>
</dbReference>
<comment type="function">
    <text evidence="5 8">Allows the formation of correctly charged Gln-tRNA(Gln) through the transamidation of misacylated Glu-tRNA(Gln) in organisms which lack glutaminyl-tRNA synthetase. The reaction takes place in the presence of glutamine and ATP through an activated gamma-phospho-Glu-tRNA(Gln). The GatDE system is specific for glutamate and does not act on aspartate.</text>
</comment>
<dbReference type="PANTHER" id="PTHR11707:SF28">
    <property type="entry name" value="60 KDA LYSOPHOSPHOLIPASE"/>
    <property type="match status" value="1"/>
</dbReference>
<keyword evidence="4 5" id="KW-0648">Protein biosynthesis</keyword>
<keyword evidence="12" id="KW-0808">Transferase</keyword>
<dbReference type="Gene3D" id="3.40.50.1170">
    <property type="entry name" value="L-asparaginase, N-terminal domain"/>
    <property type="match status" value="1"/>
</dbReference>
<dbReference type="HAMAP" id="MF_00586">
    <property type="entry name" value="GatD"/>
    <property type="match status" value="1"/>
</dbReference>
<proteinExistence type="inferred from homology"/>
<dbReference type="InterPro" id="IPR040919">
    <property type="entry name" value="Asparaginase_C"/>
</dbReference>
<dbReference type="Pfam" id="PF18195">
    <property type="entry name" value="GatD_N"/>
    <property type="match status" value="1"/>
</dbReference>
<dbReference type="PIRSF" id="PIRSF001220">
    <property type="entry name" value="L-ASNase_gatD"/>
    <property type="match status" value="1"/>
</dbReference>
<dbReference type="InterPro" id="IPR037222">
    <property type="entry name" value="GatD_N_sf"/>
</dbReference>
<evidence type="ECO:0000256" key="8">
    <source>
        <dbReference type="RuleBase" id="RU004457"/>
    </source>
</evidence>
<gene>
    <name evidence="5 12" type="primary">gatD</name>
</gene>
<sequence>MSEDKGYSGNALSCLKKNNVKVGDSIKITADLTYSGILMPRYESSDDKHLVVKLGSGYNVGIDVDKIQKIQIVSSSQLKPKHSQERKDDPKLPKILLLSTGGTIASKVDYRTGAVTPALSASDINEAVPELGQIANIDAEVLFSEYSENLQPEHWTEIAEKLDSLANSDYKGILIAHGTDTMHYTSSFLSFALAGFPIPVALVGSQRSSDRPSSDAAINLIAASKFLVESNTKGVFLVMHHNDNDQTVACHMGTRVRKNHTSKRGAFETMGGDPAFIVTPTLEIQKNIQDEFFKDAKYNPRMKIDTKVALVKYHPGYDPKLIENLLQTGCKAIIFEGTGLGHVGRTMYDVVKKAKENDLFLGMTSQCIDGRVRMTVYESGRDLLELGITPLENMTPETSLVKAMWALGNSKNADELKSLMLENIASEF</sequence>
<dbReference type="CDD" id="cd08962">
    <property type="entry name" value="GatD"/>
    <property type="match status" value="1"/>
</dbReference>
<dbReference type="PIRSF" id="PIRSF500175">
    <property type="entry name" value="Glu_ADT_D"/>
    <property type="match status" value="1"/>
</dbReference>
<keyword evidence="2 5" id="KW-0547">Nucleotide-binding</keyword>
<feature type="domain" description="GatD N-terminal" evidence="11">
    <location>
        <begin position="21"/>
        <end position="73"/>
    </location>
</feature>
<dbReference type="InterPro" id="IPR020827">
    <property type="entry name" value="Asparaginase/glutaminase_AS1"/>
</dbReference>
<evidence type="ECO:0000259" key="11">
    <source>
        <dbReference type="Pfam" id="PF18195"/>
    </source>
</evidence>
<dbReference type="SUPFAM" id="SSF53774">
    <property type="entry name" value="Glutaminase/Asparaginase"/>
    <property type="match status" value="1"/>
</dbReference>
<feature type="domain" description="Asparaginase/glutaminase C-terminal" evidence="10">
    <location>
        <begin position="307"/>
        <end position="420"/>
    </location>
</feature>
<evidence type="ECO:0000256" key="2">
    <source>
        <dbReference type="ARBA" id="ARBA00022741"/>
    </source>
</evidence>
<dbReference type="InterPro" id="IPR036152">
    <property type="entry name" value="Asp/glu_Ase-like_sf"/>
</dbReference>
<evidence type="ECO:0000313" key="12">
    <source>
        <dbReference type="EMBL" id="AIE97561.1"/>
    </source>
</evidence>
<dbReference type="GO" id="GO:0016740">
    <property type="term" value="F:transferase activity"/>
    <property type="evidence" value="ECO:0007669"/>
    <property type="project" value="UniProtKB-KW"/>
</dbReference>
<feature type="active site" evidence="5 6">
    <location>
        <position position="103"/>
    </location>
</feature>
<dbReference type="NCBIfam" id="TIGR00519">
    <property type="entry name" value="asnASE_I"/>
    <property type="match status" value="1"/>
</dbReference>
<evidence type="ECO:0000259" key="9">
    <source>
        <dbReference type="Pfam" id="PF00710"/>
    </source>
</evidence>
<comment type="subunit">
    <text evidence="5 8">Heterodimer of GatD and GatE.</text>
</comment>
<evidence type="ECO:0000256" key="1">
    <source>
        <dbReference type="ARBA" id="ARBA00022598"/>
    </source>
</evidence>
<dbReference type="PROSITE" id="PS51732">
    <property type="entry name" value="ASN_GLN_ASE_3"/>
    <property type="match status" value="1"/>
</dbReference>
<dbReference type="SUPFAM" id="SSF141300">
    <property type="entry name" value="GatD N-terminal domain-like"/>
    <property type="match status" value="1"/>
</dbReference>
<feature type="active site" evidence="5">
    <location>
        <position position="180"/>
    </location>
</feature>
<evidence type="ECO:0000259" key="10">
    <source>
        <dbReference type="Pfam" id="PF17763"/>
    </source>
</evidence>
<feature type="active site" evidence="5">
    <location>
        <position position="258"/>
    </location>
</feature>
<name>A0A075G6I8_9ARCH</name>
<organism evidence="12">
    <name type="scientific">uncultured marine thaumarchaeote KM3_01_F02</name>
    <dbReference type="NCBI Taxonomy" id="1455952"/>
    <lineage>
        <taxon>Archaea</taxon>
        <taxon>Nitrososphaerota</taxon>
        <taxon>environmental samples</taxon>
    </lineage>
</organism>
<evidence type="ECO:0000256" key="4">
    <source>
        <dbReference type="ARBA" id="ARBA00022917"/>
    </source>
</evidence>
<dbReference type="InterPro" id="IPR006034">
    <property type="entry name" value="Asparaginase/glutaminase-like"/>
</dbReference>
<comment type="catalytic activity">
    <reaction evidence="5 8">
        <text>L-glutamyl-tRNA(Gln) + L-glutamine + ATP + H2O = L-glutaminyl-tRNA(Gln) + L-glutamate + ADP + phosphate + H(+)</text>
        <dbReference type="Rhea" id="RHEA:17521"/>
        <dbReference type="Rhea" id="RHEA-COMP:9681"/>
        <dbReference type="Rhea" id="RHEA-COMP:9684"/>
        <dbReference type="ChEBI" id="CHEBI:15377"/>
        <dbReference type="ChEBI" id="CHEBI:15378"/>
        <dbReference type="ChEBI" id="CHEBI:29985"/>
        <dbReference type="ChEBI" id="CHEBI:30616"/>
        <dbReference type="ChEBI" id="CHEBI:43474"/>
        <dbReference type="ChEBI" id="CHEBI:58359"/>
        <dbReference type="ChEBI" id="CHEBI:78520"/>
        <dbReference type="ChEBI" id="CHEBI:78521"/>
        <dbReference type="ChEBI" id="CHEBI:456216"/>
    </reaction>
</comment>
<dbReference type="AlphaFoldDB" id="A0A075G6I8"/>
<dbReference type="NCBIfam" id="TIGR02153">
    <property type="entry name" value="gatD_arch"/>
    <property type="match status" value="1"/>
</dbReference>
<dbReference type="Gene3D" id="2.30.30.520">
    <property type="match status" value="1"/>
</dbReference>
<evidence type="ECO:0000256" key="6">
    <source>
        <dbReference type="PROSITE-ProRule" id="PRU10099"/>
    </source>
</evidence>
<dbReference type="PRINTS" id="PR00139">
    <property type="entry name" value="ASNGLNASE"/>
</dbReference>
<dbReference type="EC" id="6.3.5.-" evidence="5 8"/>
<dbReference type="GO" id="GO:0004067">
    <property type="term" value="F:asparaginase activity"/>
    <property type="evidence" value="ECO:0007669"/>
    <property type="project" value="UniProtKB-UniRule"/>
</dbReference>
<evidence type="ECO:0000256" key="5">
    <source>
        <dbReference type="HAMAP-Rule" id="MF_00586"/>
    </source>
</evidence>
<dbReference type="InterPro" id="IPR027473">
    <property type="entry name" value="L-asparaginase_C"/>
</dbReference>
<dbReference type="GO" id="GO:0050567">
    <property type="term" value="F:glutaminyl-tRNA synthase (glutamine-hydrolyzing) activity"/>
    <property type="evidence" value="ECO:0007669"/>
    <property type="project" value="UniProtKB-UniRule"/>
</dbReference>
<dbReference type="PROSITE" id="PS00144">
    <property type="entry name" value="ASN_GLN_ASE_1"/>
    <property type="match status" value="1"/>
</dbReference>
<dbReference type="NCBIfam" id="NF003217">
    <property type="entry name" value="PRK04183.1"/>
    <property type="match status" value="1"/>
</dbReference>
<dbReference type="PANTHER" id="PTHR11707">
    <property type="entry name" value="L-ASPARAGINASE"/>
    <property type="match status" value="1"/>
</dbReference>
<accession>A0A075G6I8</accession>
<evidence type="ECO:0000256" key="7">
    <source>
        <dbReference type="PROSITE-ProRule" id="PRU10100"/>
    </source>
</evidence>
<dbReference type="GO" id="GO:0006520">
    <property type="term" value="P:amino acid metabolic process"/>
    <property type="evidence" value="ECO:0007669"/>
    <property type="project" value="InterPro"/>
</dbReference>
<comment type="similarity">
    <text evidence="5 8">Belongs to the asparaginase 1 family. GatD subfamily.</text>
</comment>
<dbReference type="PROSITE" id="PS00917">
    <property type="entry name" value="ASN_GLN_ASE_2"/>
    <property type="match status" value="1"/>
</dbReference>